<accession>A0AAV4F9C4</accession>
<dbReference type="Proteomes" id="UP000762676">
    <property type="component" value="Unassembled WGS sequence"/>
</dbReference>
<evidence type="ECO:0000256" key="1">
    <source>
        <dbReference type="SAM" id="MobiDB-lite"/>
    </source>
</evidence>
<evidence type="ECO:0000313" key="3">
    <source>
        <dbReference type="Proteomes" id="UP000762676"/>
    </source>
</evidence>
<dbReference type="EMBL" id="BMAT01000636">
    <property type="protein sequence ID" value="GFR69982.1"/>
    <property type="molecule type" value="Genomic_DNA"/>
</dbReference>
<sequence>MKERNEDEEEEEKEEEEGQCGRGGDLTPITPVSRVGSVPEEPAYCTHRHPKECRFKTQGAFSPRPPLELSPELN</sequence>
<reference evidence="2 3" key="1">
    <citation type="journal article" date="2021" name="Elife">
        <title>Chloroplast acquisition without the gene transfer in kleptoplastic sea slugs, Plakobranchus ocellatus.</title>
        <authorList>
            <person name="Maeda T."/>
            <person name="Takahashi S."/>
            <person name="Yoshida T."/>
            <person name="Shimamura S."/>
            <person name="Takaki Y."/>
            <person name="Nagai Y."/>
            <person name="Toyoda A."/>
            <person name="Suzuki Y."/>
            <person name="Arimoto A."/>
            <person name="Ishii H."/>
            <person name="Satoh N."/>
            <person name="Nishiyama T."/>
            <person name="Hasebe M."/>
            <person name="Maruyama T."/>
            <person name="Minagawa J."/>
            <person name="Obokata J."/>
            <person name="Shigenobu S."/>
        </authorList>
    </citation>
    <scope>NUCLEOTIDE SEQUENCE [LARGE SCALE GENOMIC DNA]</scope>
</reference>
<evidence type="ECO:0008006" key="4">
    <source>
        <dbReference type="Google" id="ProtNLM"/>
    </source>
</evidence>
<name>A0AAV4F9C4_9GAST</name>
<feature type="region of interest" description="Disordered" evidence="1">
    <location>
        <begin position="1"/>
        <end position="50"/>
    </location>
</feature>
<feature type="compositionally biased region" description="Acidic residues" evidence="1">
    <location>
        <begin position="1"/>
        <end position="18"/>
    </location>
</feature>
<dbReference type="AlphaFoldDB" id="A0AAV4F9C4"/>
<gene>
    <name evidence="2" type="ORF">ElyMa_000315600</name>
</gene>
<protein>
    <recommendedName>
        <fullName evidence="4">CTNNB1 binding N-teminal domain-containing protein</fullName>
    </recommendedName>
</protein>
<comment type="caution">
    <text evidence="2">The sequence shown here is derived from an EMBL/GenBank/DDBJ whole genome shotgun (WGS) entry which is preliminary data.</text>
</comment>
<proteinExistence type="predicted"/>
<organism evidence="2 3">
    <name type="scientific">Elysia marginata</name>
    <dbReference type="NCBI Taxonomy" id="1093978"/>
    <lineage>
        <taxon>Eukaryota</taxon>
        <taxon>Metazoa</taxon>
        <taxon>Spiralia</taxon>
        <taxon>Lophotrochozoa</taxon>
        <taxon>Mollusca</taxon>
        <taxon>Gastropoda</taxon>
        <taxon>Heterobranchia</taxon>
        <taxon>Euthyneura</taxon>
        <taxon>Panpulmonata</taxon>
        <taxon>Sacoglossa</taxon>
        <taxon>Placobranchoidea</taxon>
        <taxon>Plakobranchidae</taxon>
        <taxon>Elysia</taxon>
    </lineage>
</organism>
<keyword evidence="3" id="KW-1185">Reference proteome</keyword>
<evidence type="ECO:0000313" key="2">
    <source>
        <dbReference type="EMBL" id="GFR69982.1"/>
    </source>
</evidence>